<dbReference type="Gene3D" id="3.90.226.10">
    <property type="entry name" value="2-enoyl-CoA Hydratase, Chain A, domain 1"/>
    <property type="match status" value="1"/>
</dbReference>
<evidence type="ECO:0000256" key="1">
    <source>
        <dbReference type="SAM" id="MobiDB-lite"/>
    </source>
</evidence>
<feature type="region of interest" description="Disordered" evidence="1">
    <location>
        <begin position="1"/>
        <end position="45"/>
    </location>
</feature>
<gene>
    <name evidence="2" type="ORF">DIU77_016825</name>
</gene>
<organism evidence="2 3">
    <name type="scientific">Thermocrispum agreste</name>
    <dbReference type="NCBI Taxonomy" id="37925"/>
    <lineage>
        <taxon>Bacteria</taxon>
        <taxon>Bacillati</taxon>
        <taxon>Actinomycetota</taxon>
        <taxon>Actinomycetes</taxon>
        <taxon>Pseudonocardiales</taxon>
        <taxon>Pseudonocardiaceae</taxon>
        <taxon>Thermocrispum</taxon>
    </lineage>
</organism>
<dbReference type="AlphaFoldDB" id="A0ABD6FIS2"/>
<proteinExistence type="predicted"/>
<name>A0ABD6FIS2_9PSEU</name>
<comment type="caution">
    <text evidence="2">The sequence shown here is derived from an EMBL/GenBank/DDBJ whole genome shotgun (WGS) entry which is preliminary data.</text>
</comment>
<dbReference type="SUPFAM" id="SSF52096">
    <property type="entry name" value="ClpP/crotonase"/>
    <property type="match status" value="1"/>
</dbReference>
<reference evidence="2 3" key="1">
    <citation type="journal article" date="2021" name="BMC Genomics">
        <title>Genome-resolved metagenome and metatranscriptome analyses of thermophilic composting reveal key bacterial players and their metabolic interactions.</title>
        <authorList>
            <person name="Braga L.P.P."/>
            <person name="Pereira R.V."/>
            <person name="Martins L.F."/>
            <person name="Moura L.M.S."/>
            <person name="Sanchez F.B."/>
            <person name="Patane J.S.L."/>
            <person name="da Silva A.M."/>
            <person name="Setubal J.C."/>
        </authorList>
    </citation>
    <scope>NUCLEOTIDE SEQUENCE [LARGE SCALE GENOMIC DNA]</scope>
    <source>
        <strain evidence="2">ZC4RG45</strain>
    </source>
</reference>
<evidence type="ECO:0000313" key="2">
    <source>
        <dbReference type="EMBL" id="MFO7193908.1"/>
    </source>
</evidence>
<dbReference type="Proteomes" id="UP000249324">
    <property type="component" value="Unassembled WGS sequence"/>
</dbReference>
<feature type="compositionally biased region" description="Basic and acidic residues" evidence="1">
    <location>
        <begin position="8"/>
        <end position="34"/>
    </location>
</feature>
<evidence type="ECO:0000313" key="3">
    <source>
        <dbReference type="Proteomes" id="UP000249324"/>
    </source>
</evidence>
<sequence length="86" mass="8472">MDSTRSTSRVDVESGGRTAAVDRPETRNALDDGARGISGKTTPAAMGGHALGGGLAGACDIRIAVEDAEPDPLGAGLGNLPDAVGQ</sequence>
<dbReference type="EMBL" id="QGUI02000300">
    <property type="protein sequence ID" value="MFO7193908.1"/>
    <property type="molecule type" value="Genomic_DNA"/>
</dbReference>
<accession>A0ABD6FIS2</accession>
<dbReference type="InterPro" id="IPR029045">
    <property type="entry name" value="ClpP/crotonase-like_dom_sf"/>
</dbReference>
<protein>
    <submittedName>
        <fullName evidence="2">Uncharacterized protein</fullName>
    </submittedName>
</protein>